<dbReference type="Gene3D" id="3.40.50.300">
    <property type="entry name" value="P-loop containing nucleotide triphosphate hydrolases"/>
    <property type="match status" value="1"/>
</dbReference>
<dbReference type="PROSITE" id="PS00211">
    <property type="entry name" value="ABC_TRANSPORTER_1"/>
    <property type="match status" value="1"/>
</dbReference>
<dbReference type="PANTHER" id="PTHR42781">
    <property type="entry name" value="SPERMIDINE/PUTRESCINE IMPORT ATP-BINDING PROTEIN POTA"/>
    <property type="match status" value="1"/>
</dbReference>
<evidence type="ECO:0000256" key="3">
    <source>
        <dbReference type="ARBA" id="ARBA00022496"/>
    </source>
</evidence>
<comment type="caution">
    <text evidence="10">The sequence shown here is derived from an EMBL/GenBank/DDBJ whole genome shotgun (WGS) entry which is preliminary data.</text>
</comment>
<keyword evidence="4" id="KW-0547">Nucleotide-binding</keyword>
<keyword evidence="7" id="KW-0406">Ion transport</keyword>
<evidence type="ECO:0000313" key="10">
    <source>
        <dbReference type="EMBL" id="TMM46064.1"/>
    </source>
</evidence>
<keyword evidence="2" id="KW-1003">Cell membrane</keyword>
<name>A0A8H2JPD2_9GAMM</name>
<dbReference type="InterPro" id="IPR003439">
    <property type="entry name" value="ABC_transporter-like_ATP-bd"/>
</dbReference>
<protein>
    <submittedName>
        <fullName evidence="10">ABC transporter ATP-binding protein</fullName>
    </submittedName>
</protein>
<evidence type="ECO:0000256" key="1">
    <source>
        <dbReference type="ARBA" id="ARBA00022448"/>
    </source>
</evidence>
<dbReference type="InterPro" id="IPR015853">
    <property type="entry name" value="ABC_transpr_FbpC"/>
</dbReference>
<dbReference type="InterPro" id="IPR027417">
    <property type="entry name" value="P-loop_NTPase"/>
</dbReference>
<dbReference type="SUPFAM" id="SSF52540">
    <property type="entry name" value="P-loop containing nucleoside triphosphate hydrolases"/>
    <property type="match status" value="1"/>
</dbReference>
<organism evidence="10 11">
    <name type="scientific">Colwellia ponticola</name>
    <dbReference type="NCBI Taxonomy" id="2304625"/>
    <lineage>
        <taxon>Bacteria</taxon>
        <taxon>Pseudomonadati</taxon>
        <taxon>Pseudomonadota</taxon>
        <taxon>Gammaproteobacteria</taxon>
        <taxon>Alteromonadales</taxon>
        <taxon>Colwelliaceae</taxon>
        <taxon>Colwellia</taxon>
    </lineage>
</organism>
<dbReference type="GO" id="GO:0016887">
    <property type="term" value="F:ATP hydrolysis activity"/>
    <property type="evidence" value="ECO:0007669"/>
    <property type="project" value="InterPro"/>
</dbReference>
<dbReference type="CDD" id="cd03259">
    <property type="entry name" value="ABC_Carb_Solutes_like"/>
    <property type="match status" value="1"/>
</dbReference>
<evidence type="ECO:0000313" key="11">
    <source>
        <dbReference type="Proteomes" id="UP000307702"/>
    </source>
</evidence>
<dbReference type="InterPro" id="IPR003593">
    <property type="entry name" value="AAA+_ATPase"/>
</dbReference>
<evidence type="ECO:0000256" key="7">
    <source>
        <dbReference type="ARBA" id="ARBA00023065"/>
    </source>
</evidence>
<evidence type="ECO:0000256" key="4">
    <source>
        <dbReference type="ARBA" id="ARBA00022741"/>
    </source>
</evidence>
<dbReference type="InterPro" id="IPR050093">
    <property type="entry name" value="ABC_SmlMolc_Importer"/>
</dbReference>
<sequence length="387" mass="42737">MTALSPLESFSKLSEESSIVSKSPALLAIEQLTIKLQDNVILSALDLALNEGEILGLVGASGCGKTTLLNAIAGFSQPSAGKMSIAGKILNDDQRHVPAEQRQVGMIFQDYALFPHLTVKENIAFGLSKLTKAEQLEQINHLLAILKLTDYQDSYIHQLSGGQQQRVAIARALAPKPKLLLLDEPFSNIDARLRNELMLEIRLLLKQFNMTAIFVTHNKDEVFTFADKMAVMAQGKLLQFDAPSIICQQPNSYQVADFLQLGSWLPCKINLAGAQSLLGKLDIENSHNRQADLVYLLVKPANLLLTINDSTNSNVNSNLAMKANAQVDYISVTEQGYHYYLSSLDDVTSDESMAFNKLSLYSDIALSLKQQVTLSIKPHHFLFFNKS</sequence>
<dbReference type="InterPro" id="IPR017871">
    <property type="entry name" value="ABC_transporter-like_CS"/>
</dbReference>
<reference evidence="10 11" key="1">
    <citation type="submission" date="2019-05" db="EMBL/GenBank/DDBJ databases">
        <title>Colwellia ponticola sp. nov., isolated from seawater.</title>
        <authorList>
            <person name="Yoon J.-H."/>
        </authorList>
    </citation>
    <scope>NUCLEOTIDE SEQUENCE [LARGE SCALE GENOMIC DNA]</scope>
    <source>
        <strain evidence="10 11">OISW-25</strain>
    </source>
</reference>
<feature type="domain" description="ABC transporter" evidence="9">
    <location>
        <begin position="27"/>
        <end position="259"/>
    </location>
</feature>
<dbReference type="GO" id="GO:0015697">
    <property type="term" value="P:quaternary ammonium group transport"/>
    <property type="evidence" value="ECO:0007669"/>
    <property type="project" value="UniProtKB-ARBA"/>
</dbReference>
<dbReference type="PANTHER" id="PTHR42781:SF4">
    <property type="entry name" value="SPERMIDINE_PUTRESCINE IMPORT ATP-BINDING PROTEIN POTA"/>
    <property type="match status" value="1"/>
</dbReference>
<evidence type="ECO:0000256" key="8">
    <source>
        <dbReference type="ARBA" id="ARBA00023136"/>
    </source>
</evidence>
<keyword evidence="5 10" id="KW-0067">ATP-binding</keyword>
<keyword evidence="11" id="KW-1185">Reference proteome</keyword>
<evidence type="ECO:0000256" key="6">
    <source>
        <dbReference type="ARBA" id="ARBA00023004"/>
    </source>
</evidence>
<dbReference type="EMBL" id="SZVP01000004">
    <property type="protein sequence ID" value="TMM46064.1"/>
    <property type="molecule type" value="Genomic_DNA"/>
</dbReference>
<dbReference type="Proteomes" id="UP000307702">
    <property type="component" value="Unassembled WGS sequence"/>
</dbReference>
<dbReference type="PROSITE" id="PS50893">
    <property type="entry name" value="ABC_TRANSPORTER_2"/>
    <property type="match status" value="1"/>
</dbReference>
<dbReference type="OrthoDB" id="9802264at2"/>
<dbReference type="RefSeq" id="WP_138621824.1">
    <property type="nucleotide sequence ID" value="NZ_SZVP01000004.1"/>
</dbReference>
<proteinExistence type="predicted"/>
<dbReference type="GO" id="GO:0005524">
    <property type="term" value="F:ATP binding"/>
    <property type="evidence" value="ECO:0007669"/>
    <property type="project" value="UniProtKB-KW"/>
</dbReference>
<keyword evidence="8" id="KW-0472">Membrane</keyword>
<evidence type="ECO:0000259" key="9">
    <source>
        <dbReference type="PROSITE" id="PS50893"/>
    </source>
</evidence>
<keyword evidence="6" id="KW-0408">Iron</keyword>
<evidence type="ECO:0000256" key="5">
    <source>
        <dbReference type="ARBA" id="ARBA00022840"/>
    </source>
</evidence>
<accession>A0A8H2JPD2</accession>
<keyword evidence="3" id="KW-0410">Iron transport</keyword>
<dbReference type="Pfam" id="PF00005">
    <property type="entry name" value="ABC_tran"/>
    <property type="match status" value="1"/>
</dbReference>
<dbReference type="AlphaFoldDB" id="A0A8H2JPD2"/>
<dbReference type="SMART" id="SM00382">
    <property type="entry name" value="AAA"/>
    <property type="match status" value="1"/>
</dbReference>
<dbReference type="FunFam" id="3.40.50.300:FF:000425">
    <property type="entry name" value="Probable ABC transporter, ATP-binding subunit"/>
    <property type="match status" value="1"/>
</dbReference>
<evidence type="ECO:0000256" key="2">
    <source>
        <dbReference type="ARBA" id="ARBA00022475"/>
    </source>
</evidence>
<dbReference type="GO" id="GO:0016020">
    <property type="term" value="C:membrane"/>
    <property type="evidence" value="ECO:0007669"/>
    <property type="project" value="InterPro"/>
</dbReference>
<gene>
    <name evidence="10" type="ORF">FCS21_07050</name>
</gene>
<dbReference type="GO" id="GO:0015408">
    <property type="term" value="F:ABC-type ferric iron transporter activity"/>
    <property type="evidence" value="ECO:0007669"/>
    <property type="project" value="InterPro"/>
</dbReference>
<keyword evidence="1" id="KW-0813">Transport</keyword>